<dbReference type="EMBL" id="DRMS01000386">
    <property type="protein sequence ID" value="HFC93183.1"/>
    <property type="molecule type" value="Genomic_DNA"/>
</dbReference>
<feature type="domain" description="FRG" evidence="1">
    <location>
        <begin position="47"/>
        <end position="160"/>
    </location>
</feature>
<dbReference type="Proteomes" id="UP000885750">
    <property type="component" value="Unassembled WGS sequence"/>
</dbReference>
<evidence type="ECO:0000313" key="2">
    <source>
        <dbReference type="EMBL" id="HFC93183.1"/>
    </source>
</evidence>
<comment type="caution">
    <text evidence="2">The sequence shown here is derived from an EMBL/GenBank/DDBJ whole genome shotgun (WGS) entry which is preliminary data.</text>
</comment>
<evidence type="ECO:0000259" key="1">
    <source>
        <dbReference type="SMART" id="SM00901"/>
    </source>
</evidence>
<dbReference type="AlphaFoldDB" id="A0A7V2T430"/>
<dbReference type="SMART" id="SM00901">
    <property type="entry name" value="FRG"/>
    <property type="match status" value="1"/>
</dbReference>
<protein>
    <submittedName>
        <fullName evidence="2">FRG domain-containing protein</fullName>
    </submittedName>
</protein>
<gene>
    <name evidence="2" type="ORF">ENJ51_10265</name>
</gene>
<accession>A0A7V2T430</accession>
<name>A0A7V2T430_LEUMU</name>
<organism evidence="2">
    <name type="scientific">Leucothrix mucor</name>
    <dbReference type="NCBI Taxonomy" id="45248"/>
    <lineage>
        <taxon>Bacteria</taxon>
        <taxon>Pseudomonadati</taxon>
        <taxon>Pseudomonadota</taxon>
        <taxon>Gammaproteobacteria</taxon>
        <taxon>Thiotrichales</taxon>
        <taxon>Thiotrichaceae</taxon>
        <taxon>Leucothrix</taxon>
    </lineage>
</organism>
<proteinExistence type="predicted"/>
<dbReference type="Pfam" id="PF08867">
    <property type="entry name" value="FRG"/>
    <property type="match status" value="1"/>
</dbReference>
<reference evidence="2" key="1">
    <citation type="journal article" date="2020" name="mSystems">
        <title>Genome- and Community-Level Interaction Insights into Carbon Utilization and Element Cycling Functions of Hydrothermarchaeota in Hydrothermal Sediment.</title>
        <authorList>
            <person name="Zhou Z."/>
            <person name="Liu Y."/>
            <person name="Xu W."/>
            <person name="Pan J."/>
            <person name="Luo Z.H."/>
            <person name="Li M."/>
        </authorList>
    </citation>
    <scope>NUCLEOTIDE SEQUENCE [LARGE SCALE GENOMIC DNA]</scope>
    <source>
        <strain evidence="2">HyVt-493</strain>
    </source>
</reference>
<sequence>MRQIDSHLPDKVKRYFGNVSVAESDGFPVKTFKDLVEISASISYLNKDYLIFYRGQNTDYKNKAGRSTFYPTIYRGDPLRRKEIDYRFGVLNDSCRVLKAKFQENEVEGFHELKRKKLIQWSVLQHYEVCDTPLMDFTQSLRVAASFAQLNSEKKESYLYAFGLPYMTNRIASNSEHDLVNVRLLSICPPLALRPYYQEGYLAGTEDIESEYDDKTELDFNRRLIAKFRIPNSKAFWGDEFSPIPESALYPDKDKIKKLCEEIRLEVNDELESGDIGEFLKEWSKVERYIMARARDFSSVPHLASAIRTLRKQSVFDELLLKKVDSIRRFRNNLVHSPNEVSAKLLHHHMENIEDVLNELLL</sequence>
<dbReference type="InterPro" id="IPR014966">
    <property type="entry name" value="FRG-dom"/>
</dbReference>